<evidence type="ECO:0000313" key="3">
    <source>
        <dbReference type="Proteomes" id="UP000289794"/>
    </source>
</evidence>
<feature type="transmembrane region" description="Helical" evidence="1">
    <location>
        <begin position="51"/>
        <end position="73"/>
    </location>
</feature>
<dbReference type="EMBL" id="CP035945">
    <property type="protein sequence ID" value="QBE99707.1"/>
    <property type="molecule type" value="Genomic_DNA"/>
</dbReference>
<organism evidence="2 3">
    <name type="scientific">Blautia producta</name>
    <dbReference type="NCBI Taxonomy" id="33035"/>
    <lineage>
        <taxon>Bacteria</taxon>
        <taxon>Bacillati</taxon>
        <taxon>Bacillota</taxon>
        <taxon>Clostridia</taxon>
        <taxon>Lachnospirales</taxon>
        <taxon>Lachnospiraceae</taxon>
        <taxon>Blautia</taxon>
    </lineage>
</organism>
<feature type="transmembrane region" description="Helical" evidence="1">
    <location>
        <begin position="94"/>
        <end position="115"/>
    </location>
</feature>
<feature type="transmembrane region" description="Helical" evidence="1">
    <location>
        <begin position="164"/>
        <end position="184"/>
    </location>
</feature>
<keyword evidence="1" id="KW-0472">Membrane</keyword>
<proteinExistence type="predicted"/>
<protein>
    <submittedName>
        <fullName evidence="2">Uncharacterized protein</fullName>
    </submittedName>
</protein>
<accession>A0A4P6M821</accession>
<dbReference type="RefSeq" id="WP_130182694.1">
    <property type="nucleotide sequence ID" value="NZ_CP035945.1"/>
</dbReference>
<dbReference type="Proteomes" id="UP000289794">
    <property type="component" value="Chromosome"/>
</dbReference>
<dbReference type="Pfam" id="PF12730">
    <property type="entry name" value="ABC2_membrane_4"/>
    <property type="match status" value="1"/>
</dbReference>
<name>A0A4P6M821_9FIRM</name>
<reference evidence="2 3" key="1">
    <citation type="submission" date="2019-01" db="EMBL/GenBank/DDBJ databases">
        <title>PMF-metabolizing Aryl O-demethylase.</title>
        <authorList>
            <person name="Kim M."/>
        </authorList>
    </citation>
    <scope>NUCLEOTIDE SEQUENCE [LARGE SCALE GENOMIC DNA]</scope>
    <source>
        <strain evidence="2 3">PMF1</strain>
    </source>
</reference>
<dbReference type="GO" id="GO:0140359">
    <property type="term" value="F:ABC-type transporter activity"/>
    <property type="evidence" value="ECO:0007669"/>
    <property type="project" value="InterPro"/>
</dbReference>
<keyword evidence="1" id="KW-0812">Transmembrane</keyword>
<feature type="transmembrane region" description="Helical" evidence="1">
    <location>
        <begin position="255"/>
        <end position="273"/>
    </location>
</feature>
<feature type="transmembrane region" description="Helical" evidence="1">
    <location>
        <begin position="16"/>
        <end position="31"/>
    </location>
</feature>
<keyword evidence="1" id="KW-1133">Transmembrane helix</keyword>
<dbReference type="PANTHER" id="PTHR37305">
    <property type="entry name" value="INTEGRAL MEMBRANE PROTEIN-RELATED"/>
    <property type="match status" value="1"/>
</dbReference>
<sequence length="279" mass="31106">MSKLLRANFLRLRKDKYFWIGMIAMILYGVIDSVGQYRNLKVYDMSVTFDTVFFASHIIIGMLIAAFVSLYVGTEYSDGTIRNKLMVGCNRRDIYLSNFITCAAAGAFMNFAYMFTACITGIPLFGFFEMEWQKAVVYVLDGLLMVIALTAIFSMLSMLNQNKALVAIISMVGIFALLFLSLYITMKLGEPEFFDGVTMSKTVGDTVTQTIEKIPNPMYLSPSQRSVYQFLFDFLPTGQGIQISAGAVTHPCASGLYSVGITIVVSLVGIWGFNRKDLK</sequence>
<feature type="transmembrane region" description="Helical" evidence="1">
    <location>
        <begin position="135"/>
        <end position="157"/>
    </location>
</feature>
<dbReference type="AlphaFoldDB" id="A0A4P6M821"/>
<evidence type="ECO:0000313" key="2">
    <source>
        <dbReference type="EMBL" id="QBE99707.1"/>
    </source>
</evidence>
<dbReference type="GO" id="GO:0005886">
    <property type="term" value="C:plasma membrane"/>
    <property type="evidence" value="ECO:0007669"/>
    <property type="project" value="UniProtKB-SubCell"/>
</dbReference>
<dbReference type="PANTHER" id="PTHR37305:SF1">
    <property type="entry name" value="MEMBRANE PROTEIN"/>
    <property type="match status" value="1"/>
</dbReference>
<gene>
    <name evidence="2" type="ORF">PMF13cell1_05293</name>
</gene>
<dbReference type="KEGG" id="bpro:PMF13cell1_05293"/>
<evidence type="ECO:0000256" key="1">
    <source>
        <dbReference type="SAM" id="Phobius"/>
    </source>
</evidence>